<comment type="caution">
    <text evidence="7">The sequence shown here is derived from an EMBL/GenBank/DDBJ whole genome shotgun (WGS) entry which is preliminary data.</text>
</comment>
<evidence type="ECO:0000256" key="5">
    <source>
        <dbReference type="SAM" id="MobiDB-lite"/>
    </source>
</evidence>
<dbReference type="Proteomes" id="UP000753376">
    <property type="component" value="Unassembled WGS sequence"/>
</dbReference>
<dbReference type="PROSITE" id="PS52015">
    <property type="entry name" value="TONB_CTD"/>
    <property type="match status" value="1"/>
</dbReference>
<evidence type="ECO:0000256" key="1">
    <source>
        <dbReference type="ARBA" id="ARBA00004167"/>
    </source>
</evidence>
<feature type="compositionally biased region" description="Low complexity" evidence="5">
    <location>
        <begin position="129"/>
        <end position="138"/>
    </location>
</feature>
<evidence type="ECO:0000259" key="6">
    <source>
        <dbReference type="PROSITE" id="PS52015"/>
    </source>
</evidence>
<keyword evidence="4" id="KW-0472">Membrane</keyword>
<sequence>MLEYGSNNSLPAKYRIALALSTAFLIHTVLLSGVPSIVQDSPVKHREQLNLELVAADSPQSAAASISDESPSKKSLFHNPPFKAEPMNTNPKPIEPSLLTHQSPQKAPVSESSQAAPAKQTLDSPQPTPITTPTSTPSKPGARNQMAEKPTAEEVTKVTQSPAEQDPYLIKLAMHLATKLETSRIPAIRKLTETSTMELELQLLGNGALTRARVLKSTGIEPIDRAAYQAALSASPYPVPPPAQNNKSRFKVKLVFAPSRL</sequence>
<feature type="region of interest" description="Disordered" evidence="5">
    <location>
        <begin position="62"/>
        <end position="161"/>
    </location>
</feature>
<proteinExistence type="predicted"/>
<keyword evidence="3" id="KW-1133">Transmembrane helix</keyword>
<gene>
    <name evidence="7" type="ORF">KO508_17870</name>
</gene>
<dbReference type="NCBIfam" id="TIGR01352">
    <property type="entry name" value="tonB_Cterm"/>
    <property type="match status" value="1"/>
</dbReference>
<evidence type="ECO:0000313" key="7">
    <source>
        <dbReference type="EMBL" id="MBU2875870.1"/>
    </source>
</evidence>
<evidence type="ECO:0000256" key="4">
    <source>
        <dbReference type="ARBA" id="ARBA00023136"/>
    </source>
</evidence>
<keyword evidence="8" id="KW-1185">Reference proteome</keyword>
<comment type="subcellular location">
    <subcellularLocation>
        <location evidence="1">Membrane</location>
        <topology evidence="1">Single-pass membrane protein</topology>
    </subcellularLocation>
</comment>
<dbReference type="InterPro" id="IPR006260">
    <property type="entry name" value="TonB/TolA_C"/>
</dbReference>
<protein>
    <submittedName>
        <fullName evidence="7">Energy transducer TonB</fullName>
    </submittedName>
</protein>
<evidence type="ECO:0000313" key="8">
    <source>
        <dbReference type="Proteomes" id="UP000753376"/>
    </source>
</evidence>
<accession>A0ABS6AEG3</accession>
<feature type="domain" description="TonB C-terminal" evidence="6">
    <location>
        <begin position="169"/>
        <end position="261"/>
    </location>
</feature>
<evidence type="ECO:0000256" key="2">
    <source>
        <dbReference type="ARBA" id="ARBA00022692"/>
    </source>
</evidence>
<organism evidence="7 8">
    <name type="scientific">Marinobacter salexigens</name>
    <dbReference type="NCBI Taxonomy" id="1925763"/>
    <lineage>
        <taxon>Bacteria</taxon>
        <taxon>Pseudomonadati</taxon>
        <taxon>Pseudomonadota</taxon>
        <taxon>Gammaproteobacteria</taxon>
        <taxon>Pseudomonadales</taxon>
        <taxon>Marinobacteraceae</taxon>
        <taxon>Marinobacter</taxon>
    </lineage>
</organism>
<dbReference type="InterPro" id="IPR037682">
    <property type="entry name" value="TonB_C"/>
</dbReference>
<name>A0ABS6AEG3_9GAMM</name>
<keyword evidence="2" id="KW-0812">Transmembrane</keyword>
<dbReference type="RefSeq" id="WP_216009615.1">
    <property type="nucleotide sequence ID" value="NZ_JAHKPV010000021.1"/>
</dbReference>
<feature type="compositionally biased region" description="Polar residues" evidence="5">
    <location>
        <begin position="99"/>
        <end position="115"/>
    </location>
</feature>
<reference evidence="7 8" key="1">
    <citation type="submission" date="2021-05" db="EMBL/GenBank/DDBJ databases">
        <title>Draft genomes of bacteria isolated from model marine particles.</title>
        <authorList>
            <person name="Datta M.S."/>
            <person name="Schwartzman J.A."/>
            <person name="Enke T.N."/>
            <person name="Saavedra J."/>
            <person name="Cermak N."/>
            <person name="Cordero O.X."/>
        </authorList>
    </citation>
    <scope>NUCLEOTIDE SEQUENCE [LARGE SCALE GENOMIC DNA]</scope>
    <source>
        <strain evidence="7 8">D2M19</strain>
    </source>
</reference>
<dbReference type="EMBL" id="JAHKPV010000021">
    <property type="protein sequence ID" value="MBU2875870.1"/>
    <property type="molecule type" value="Genomic_DNA"/>
</dbReference>
<evidence type="ECO:0000256" key="3">
    <source>
        <dbReference type="ARBA" id="ARBA00022989"/>
    </source>
</evidence>
<dbReference type="Pfam" id="PF13103">
    <property type="entry name" value="TonB_2"/>
    <property type="match status" value="1"/>
</dbReference>